<evidence type="ECO:0000256" key="3">
    <source>
        <dbReference type="ARBA" id="ARBA00009950"/>
    </source>
</evidence>
<dbReference type="PANTHER" id="PTHR13505">
    <property type="entry name" value="TRANSMEMBRANE PROTEIN 208"/>
    <property type="match status" value="1"/>
</dbReference>
<keyword evidence="5 10" id="KW-0812">Transmembrane</keyword>
<dbReference type="GO" id="GO:0006624">
    <property type="term" value="P:vacuolar protein processing"/>
    <property type="evidence" value="ECO:0007669"/>
    <property type="project" value="TreeGrafter"/>
</dbReference>
<reference evidence="11" key="1">
    <citation type="submission" date="2019-06" db="EMBL/GenBank/DDBJ databases">
        <authorList>
            <consortium name="Wellcome Sanger Institute Data Sharing"/>
        </authorList>
    </citation>
    <scope>NUCLEOTIDE SEQUENCE [LARGE SCALE GENOMIC DNA]</scope>
</reference>
<dbReference type="PANTHER" id="PTHR13505:SF7">
    <property type="entry name" value="TRANSMEMBRANE PROTEIN 208"/>
    <property type="match status" value="1"/>
</dbReference>
<keyword evidence="7 10" id="KW-1133">Transmembrane helix</keyword>
<dbReference type="GeneID" id="115357163"/>
<feature type="region of interest" description="Disordered" evidence="9">
    <location>
        <begin position="213"/>
        <end position="237"/>
    </location>
</feature>
<feature type="transmembrane region" description="Helical" evidence="10">
    <location>
        <begin position="169"/>
        <end position="190"/>
    </location>
</feature>
<evidence type="ECO:0000256" key="6">
    <source>
        <dbReference type="ARBA" id="ARBA00022824"/>
    </source>
</evidence>
<feature type="transmembrane region" description="Helical" evidence="10">
    <location>
        <begin position="89"/>
        <end position="109"/>
    </location>
</feature>
<dbReference type="GO" id="GO:0005789">
    <property type="term" value="C:endoplasmic reticulum membrane"/>
    <property type="evidence" value="ECO:0007669"/>
    <property type="project" value="UniProtKB-SubCell"/>
</dbReference>
<evidence type="ECO:0000256" key="2">
    <source>
        <dbReference type="ARBA" id="ARBA00004477"/>
    </source>
</evidence>
<dbReference type="CTD" id="29100"/>
<evidence type="ECO:0000256" key="10">
    <source>
        <dbReference type="SAM" id="Phobius"/>
    </source>
</evidence>
<dbReference type="Ensembl" id="ENSMMDT00005028975.1">
    <property type="protein sequence ID" value="ENSMMDP00005028299.1"/>
    <property type="gene ID" value="ENSMMDG00005013549.1"/>
</dbReference>
<evidence type="ECO:0000256" key="4">
    <source>
        <dbReference type="ARBA" id="ARBA00015033"/>
    </source>
</evidence>
<dbReference type="Pfam" id="PF05620">
    <property type="entry name" value="TMEM208_SND2"/>
    <property type="match status" value="1"/>
</dbReference>
<evidence type="ECO:0000313" key="12">
    <source>
        <dbReference type="Proteomes" id="UP000472263"/>
    </source>
</evidence>
<proteinExistence type="inferred from homology"/>
<protein>
    <recommendedName>
        <fullName evidence="4">Transmembrane protein 208</fullName>
    </recommendedName>
</protein>
<dbReference type="RefSeq" id="XP_029904424.1">
    <property type="nucleotide sequence ID" value="XM_030048564.1"/>
</dbReference>
<keyword evidence="8 10" id="KW-0472">Membrane</keyword>
<dbReference type="InterPro" id="IPR008506">
    <property type="entry name" value="SND2/TMEM208"/>
</dbReference>
<organism evidence="11 12">
    <name type="scientific">Myripristis murdjan</name>
    <name type="common">pinecone soldierfish</name>
    <dbReference type="NCBI Taxonomy" id="586833"/>
    <lineage>
        <taxon>Eukaryota</taxon>
        <taxon>Metazoa</taxon>
        <taxon>Chordata</taxon>
        <taxon>Craniata</taxon>
        <taxon>Vertebrata</taxon>
        <taxon>Euteleostomi</taxon>
        <taxon>Actinopterygii</taxon>
        <taxon>Neopterygii</taxon>
        <taxon>Teleostei</taxon>
        <taxon>Neoteleostei</taxon>
        <taxon>Acanthomorphata</taxon>
        <taxon>Holocentriformes</taxon>
        <taxon>Holocentridae</taxon>
        <taxon>Myripristis</taxon>
    </lineage>
</organism>
<evidence type="ECO:0000256" key="8">
    <source>
        <dbReference type="ARBA" id="ARBA00023136"/>
    </source>
</evidence>
<comment type="similarity">
    <text evidence="3">Belongs to the TMEM208 family.</text>
</comment>
<reference evidence="11" key="3">
    <citation type="submission" date="2025-09" db="UniProtKB">
        <authorList>
            <consortium name="Ensembl"/>
        </authorList>
    </citation>
    <scope>IDENTIFICATION</scope>
</reference>
<feature type="compositionally biased region" description="Basic residues" evidence="9">
    <location>
        <begin position="225"/>
        <end position="237"/>
    </location>
</feature>
<evidence type="ECO:0000256" key="7">
    <source>
        <dbReference type="ARBA" id="ARBA00022989"/>
    </source>
</evidence>
<gene>
    <name evidence="11" type="primary">TMEM208</name>
    <name evidence="11" type="synonym">tmem208</name>
</gene>
<keyword evidence="12" id="KW-1185">Reference proteome</keyword>
<evidence type="ECO:0000256" key="1">
    <source>
        <dbReference type="ARBA" id="ARBA00003220"/>
    </source>
</evidence>
<reference evidence="11" key="2">
    <citation type="submission" date="2025-08" db="UniProtKB">
        <authorList>
            <consortium name="Ensembl"/>
        </authorList>
    </citation>
    <scope>IDENTIFICATION</scope>
</reference>
<evidence type="ECO:0000313" key="11">
    <source>
        <dbReference type="Ensembl" id="ENSMMDP00005028299.1"/>
    </source>
</evidence>
<dbReference type="Proteomes" id="UP000472263">
    <property type="component" value="Chromosome 3"/>
</dbReference>
<evidence type="ECO:0000256" key="5">
    <source>
        <dbReference type="ARBA" id="ARBA00022692"/>
    </source>
</evidence>
<dbReference type="AlphaFoldDB" id="A0A667YWV2"/>
<name>A0A667YWV2_9TELE</name>
<accession>A0A667YWV2</accession>
<dbReference type="GO" id="GO:0005773">
    <property type="term" value="C:vacuole"/>
    <property type="evidence" value="ECO:0007669"/>
    <property type="project" value="GOC"/>
</dbReference>
<comment type="subcellular location">
    <subcellularLocation>
        <location evidence="2">Endoplasmic reticulum membrane</location>
        <topology evidence="2">Multi-pass membrane protein</topology>
    </subcellularLocation>
</comment>
<dbReference type="FunCoup" id="A0A667YWV2">
    <property type="interactions" value="638"/>
</dbReference>
<sequence>MYCSPAANADVLQGNYSACKLLNLFVFFGVKTNIPERLWPGGGRCQRGLSALRGSEQQRPVGERMAPKGKVGTKGKKQIYEENEATLKFYTRVILGANAIYAAINLLVFYSSSSFWTWFLLMFALAVYAGSYRSMSAMAKPVFAEDGSLLDGGIDLNMEQGMAEHLKDVILLTAIVQVLSTISAYFWYLWLLAPARALHLLWVNFLGPWFSAESPSAPEEVNEKKQRRQERRQMKRF</sequence>
<dbReference type="InParanoid" id="A0A667YWV2"/>
<dbReference type="OrthoDB" id="10012212at2759"/>
<evidence type="ECO:0000256" key="9">
    <source>
        <dbReference type="SAM" id="MobiDB-lite"/>
    </source>
</evidence>
<dbReference type="GeneTree" id="ENSGT00390000008139"/>
<comment type="function">
    <text evidence="1">May function as a negative regulator of endoplasmic reticulum-stress induced autophagy.</text>
</comment>
<feature type="transmembrane region" description="Helical" evidence="10">
    <location>
        <begin position="115"/>
        <end position="132"/>
    </location>
</feature>
<keyword evidence="6" id="KW-0256">Endoplasmic reticulum</keyword>